<comment type="caution">
    <text evidence="1">The sequence shown here is derived from an EMBL/GenBank/DDBJ whole genome shotgun (WGS) entry which is preliminary data.</text>
</comment>
<sequence>MTLLFLPHQ</sequence>
<proteinExistence type="predicted"/>
<keyword evidence="2" id="KW-1185">Reference proteome</keyword>
<accession>A0AAD9PGV0</accession>
<evidence type="ECO:0000313" key="2">
    <source>
        <dbReference type="Proteomes" id="UP001209878"/>
    </source>
</evidence>
<protein>
    <submittedName>
        <fullName evidence="1">Uncharacterized protein</fullName>
    </submittedName>
</protein>
<evidence type="ECO:0000313" key="1">
    <source>
        <dbReference type="EMBL" id="KAK2194267.1"/>
    </source>
</evidence>
<gene>
    <name evidence="1" type="ORF">NP493_1g10014</name>
</gene>
<name>A0AAD9PGV0_RIDPI</name>
<dbReference type="Proteomes" id="UP001209878">
    <property type="component" value="Unassembled WGS sequence"/>
</dbReference>
<dbReference type="EMBL" id="JAODUO010000001">
    <property type="protein sequence ID" value="KAK2194267.1"/>
    <property type="molecule type" value="Genomic_DNA"/>
</dbReference>
<reference evidence="1" key="1">
    <citation type="journal article" date="2023" name="Mol. Biol. Evol.">
        <title>Third-Generation Sequencing Reveals the Adaptive Role of the Epigenome in Three Deep-Sea Polychaetes.</title>
        <authorList>
            <person name="Perez M."/>
            <person name="Aroh O."/>
            <person name="Sun Y."/>
            <person name="Lan Y."/>
            <person name="Juniper S.K."/>
            <person name="Young C.R."/>
            <person name="Angers B."/>
            <person name="Qian P.Y."/>
        </authorList>
    </citation>
    <scope>NUCLEOTIDE SEQUENCE</scope>
    <source>
        <strain evidence="1">R07B-5</strain>
    </source>
</reference>
<organism evidence="1 2">
    <name type="scientific">Ridgeia piscesae</name>
    <name type="common">Tubeworm</name>
    <dbReference type="NCBI Taxonomy" id="27915"/>
    <lineage>
        <taxon>Eukaryota</taxon>
        <taxon>Metazoa</taxon>
        <taxon>Spiralia</taxon>
        <taxon>Lophotrochozoa</taxon>
        <taxon>Annelida</taxon>
        <taxon>Polychaeta</taxon>
        <taxon>Sedentaria</taxon>
        <taxon>Canalipalpata</taxon>
        <taxon>Sabellida</taxon>
        <taxon>Siboglinidae</taxon>
        <taxon>Ridgeia</taxon>
    </lineage>
</organism>